<evidence type="ECO:0000313" key="2">
    <source>
        <dbReference type="Proteomes" id="UP000002195"/>
    </source>
</evidence>
<sequence>MTISGLLKNLSFKNISNNKILLNNEYISNNSNKYGKQELTERFFGGGGFSYSPKGLTPH</sequence>
<dbReference type="GeneID" id="8616615"/>
<gene>
    <name evidence="1" type="ORF">DDB_G0268750</name>
</gene>
<protein>
    <submittedName>
        <fullName evidence="1">Uncharacterized protein</fullName>
    </submittedName>
</protein>
<dbReference type="Proteomes" id="UP000002195">
    <property type="component" value="Unassembled WGS sequence"/>
</dbReference>
<dbReference type="PaxDb" id="44689-DDB0190005"/>
<keyword evidence="2" id="KW-1185">Reference proteome</keyword>
<dbReference type="InParanoid" id="Q55EU3"/>
<name>Q55EU3_DICDI</name>
<dbReference type="AlphaFoldDB" id="Q55EU3"/>
<dbReference type="dictyBase" id="DDB_G0268750"/>
<organism evidence="1 2">
    <name type="scientific">Dictyostelium discoideum</name>
    <name type="common">Social amoeba</name>
    <dbReference type="NCBI Taxonomy" id="44689"/>
    <lineage>
        <taxon>Eukaryota</taxon>
        <taxon>Amoebozoa</taxon>
        <taxon>Evosea</taxon>
        <taxon>Eumycetozoa</taxon>
        <taxon>Dictyostelia</taxon>
        <taxon>Dictyosteliales</taxon>
        <taxon>Dictyosteliaceae</taxon>
        <taxon>Dictyostelium</taxon>
    </lineage>
</organism>
<evidence type="ECO:0000313" key="1">
    <source>
        <dbReference type="EMBL" id="EAL72964.1"/>
    </source>
</evidence>
<reference evidence="1 2" key="1">
    <citation type="journal article" date="2005" name="Nature">
        <title>The genome of the social amoeba Dictyostelium discoideum.</title>
        <authorList>
            <consortium name="The Dictyostelium discoideum Sequencing Consortium"/>
            <person name="Eichinger L."/>
            <person name="Pachebat J.A."/>
            <person name="Glockner G."/>
            <person name="Rajandream M.A."/>
            <person name="Sucgang R."/>
            <person name="Berriman M."/>
            <person name="Song J."/>
            <person name="Olsen R."/>
            <person name="Szafranski K."/>
            <person name="Xu Q."/>
            <person name="Tunggal B."/>
            <person name="Kummerfeld S."/>
            <person name="Madera M."/>
            <person name="Konfortov B.A."/>
            <person name="Rivero F."/>
            <person name="Bankier A.T."/>
            <person name="Lehmann R."/>
            <person name="Hamlin N."/>
            <person name="Davies R."/>
            <person name="Gaudet P."/>
            <person name="Fey P."/>
            <person name="Pilcher K."/>
            <person name="Chen G."/>
            <person name="Saunders D."/>
            <person name="Sodergren E."/>
            <person name="Davis P."/>
            <person name="Kerhornou A."/>
            <person name="Nie X."/>
            <person name="Hall N."/>
            <person name="Anjard C."/>
            <person name="Hemphill L."/>
            <person name="Bason N."/>
            <person name="Farbrother P."/>
            <person name="Desany B."/>
            <person name="Just E."/>
            <person name="Morio T."/>
            <person name="Rost R."/>
            <person name="Churcher C."/>
            <person name="Cooper J."/>
            <person name="Haydock S."/>
            <person name="van Driessche N."/>
            <person name="Cronin A."/>
            <person name="Goodhead I."/>
            <person name="Muzny D."/>
            <person name="Mourier T."/>
            <person name="Pain A."/>
            <person name="Lu M."/>
            <person name="Harper D."/>
            <person name="Lindsay R."/>
            <person name="Hauser H."/>
            <person name="James K."/>
            <person name="Quiles M."/>
            <person name="Madan Babu M."/>
            <person name="Saito T."/>
            <person name="Buchrieser C."/>
            <person name="Wardroper A."/>
            <person name="Felder M."/>
            <person name="Thangavelu M."/>
            <person name="Johnson D."/>
            <person name="Knights A."/>
            <person name="Loulseged H."/>
            <person name="Mungall K."/>
            <person name="Oliver K."/>
            <person name="Price C."/>
            <person name="Quail M.A."/>
            <person name="Urushihara H."/>
            <person name="Hernandez J."/>
            <person name="Rabbinowitsch E."/>
            <person name="Steffen D."/>
            <person name="Sanders M."/>
            <person name="Ma J."/>
            <person name="Kohara Y."/>
            <person name="Sharp S."/>
            <person name="Simmonds M."/>
            <person name="Spiegler S."/>
            <person name="Tivey A."/>
            <person name="Sugano S."/>
            <person name="White B."/>
            <person name="Walker D."/>
            <person name="Woodward J."/>
            <person name="Winckler T."/>
            <person name="Tanaka Y."/>
            <person name="Shaulsky G."/>
            <person name="Schleicher M."/>
            <person name="Weinstock G."/>
            <person name="Rosenthal A."/>
            <person name="Cox E.C."/>
            <person name="Chisholm R.L."/>
            <person name="Gibbs R."/>
            <person name="Loomis W.F."/>
            <person name="Platzer M."/>
            <person name="Kay R.R."/>
            <person name="Williams J."/>
            <person name="Dear P.H."/>
            <person name="Noegel A.A."/>
            <person name="Barrell B."/>
            <person name="Kuspa A."/>
        </authorList>
    </citation>
    <scope>NUCLEOTIDE SEQUENCE [LARGE SCALE GENOMIC DNA]</scope>
    <source>
        <strain evidence="1 2">AX4</strain>
    </source>
</reference>
<dbReference type="KEGG" id="ddi:DDB_G0268750"/>
<dbReference type="RefSeq" id="XP_646927.1">
    <property type="nucleotide sequence ID" value="XM_641835.1"/>
</dbReference>
<dbReference type="VEuPathDB" id="AmoebaDB:DDB_G0268750"/>
<comment type="caution">
    <text evidence="1">The sequence shown here is derived from an EMBL/GenBank/DDBJ whole genome shotgun (WGS) entry which is preliminary data.</text>
</comment>
<dbReference type="EMBL" id="AAFI02000004">
    <property type="protein sequence ID" value="EAL72964.1"/>
    <property type="molecule type" value="Genomic_DNA"/>
</dbReference>
<dbReference type="HOGENOM" id="CLU_2965680_0_0_1"/>
<accession>Q55EU3</accession>
<proteinExistence type="predicted"/>